<organism evidence="3 4">
    <name type="scientific">Paeniglutamicibacter psychrophenolicus</name>
    <dbReference type="NCBI Taxonomy" id="257454"/>
    <lineage>
        <taxon>Bacteria</taxon>
        <taxon>Bacillati</taxon>
        <taxon>Actinomycetota</taxon>
        <taxon>Actinomycetes</taxon>
        <taxon>Micrococcales</taxon>
        <taxon>Micrococcaceae</taxon>
        <taxon>Paeniglutamicibacter</taxon>
    </lineage>
</organism>
<dbReference type="RefSeq" id="WP_209912169.1">
    <property type="nucleotide sequence ID" value="NZ_JAGIOE010000002.1"/>
</dbReference>
<dbReference type="PANTHER" id="PTHR33744:SF15">
    <property type="entry name" value="CARBOHYDRATE DIACID REGULATOR"/>
    <property type="match status" value="1"/>
</dbReference>
<dbReference type="PANTHER" id="PTHR33744">
    <property type="entry name" value="CARBOHYDRATE DIACID REGULATOR"/>
    <property type="match status" value="1"/>
</dbReference>
<dbReference type="InterPro" id="IPR042070">
    <property type="entry name" value="PucR_C-HTH_sf"/>
</dbReference>
<proteinExistence type="predicted"/>
<name>A0ABS4WJR6_9MICC</name>
<comment type="caution">
    <text evidence="3">The sequence shown here is derived from an EMBL/GenBank/DDBJ whole genome shotgun (WGS) entry which is preliminary data.</text>
</comment>
<dbReference type="InterPro" id="IPR025736">
    <property type="entry name" value="PucR_C-HTH_dom"/>
</dbReference>
<dbReference type="InterPro" id="IPR051448">
    <property type="entry name" value="CdaR-like_regulators"/>
</dbReference>
<gene>
    <name evidence="3" type="ORF">JOF46_004427</name>
</gene>
<dbReference type="InterPro" id="IPR025751">
    <property type="entry name" value="RsbRD_N_dom"/>
</dbReference>
<evidence type="ECO:0000313" key="3">
    <source>
        <dbReference type="EMBL" id="MBP2376438.1"/>
    </source>
</evidence>
<feature type="domain" description="PucR C-terminal helix-turn-helix" evidence="1">
    <location>
        <begin position="375"/>
        <end position="430"/>
    </location>
</feature>
<feature type="domain" description="RsbT co-antagonist protein RsbRD N-terminal" evidence="2">
    <location>
        <begin position="67"/>
        <end position="191"/>
    </location>
</feature>
<accession>A0ABS4WJR6</accession>
<sequence length="439" mass="48561">MKFHNAPLLGPSGEVCHTISRWNTALSNPAFKRKEGMAVGTKLWGDTQMNMVSRHQLLGAIADNVTEISREITKTTVGTIPAYAGFEGELQGTISIVIDTFLQHAQGTRKDLNPELIANARRRAHQGFDGGAMTQSWRVVNRGMWNWLTTQCPVDFDARGDGLVLWNDFLDLSERYVGAVTDAFFEAQSELKAGELVSRRSAMDALLEGRSPDQTSKTLHALGIRSDRIFLAACSFTGQNPANLAESPFVLEPVLRDLQAHRRRLPWTVFRGMLIVCLPDDMHSRESLKQLPDRLSQAMNVGISRPSPATFSLDTPLRQATLALLGAGGAERVVDFDSLSLVQIAALQADLQPGDVPPKIEAFLAQDVKMNHEWVETARALTKSQGNVAQAAQKLHVHTNTIYYRIAAVREFCDLDLRSLNLLADIQFLLACKDFGTYH</sequence>
<protein>
    <recommendedName>
        <fullName evidence="5">PucR family transcriptional regulator</fullName>
    </recommendedName>
</protein>
<evidence type="ECO:0000259" key="2">
    <source>
        <dbReference type="Pfam" id="PF14361"/>
    </source>
</evidence>
<dbReference type="Proteomes" id="UP000766570">
    <property type="component" value="Unassembled WGS sequence"/>
</dbReference>
<dbReference type="Gene3D" id="1.10.10.2840">
    <property type="entry name" value="PucR C-terminal helix-turn-helix domain"/>
    <property type="match status" value="1"/>
</dbReference>
<keyword evidence="4" id="KW-1185">Reference proteome</keyword>
<evidence type="ECO:0000313" key="4">
    <source>
        <dbReference type="Proteomes" id="UP000766570"/>
    </source>
</evidence>
<evidence type="ECO:0008006" key="5">
    <source>
        <dbReference type="Google" id="ProtNLM"/>
    </source>
</evidence>
<dbReference type="Pfam" id="PF14361">
    <property type="entry name" value="RsbRD_N"/>
    <property type="match status" value="1"/>
</dbReference>
<dbReference type="Pfam" id="PF13556">
    <property type="entry name" value="HTH_30"/>
    <property type="match status" value="1"/>
</dbReference>
<evidence type="ECO:0000259" key="1">
    <source>
        <dbReference type="Pfam" id="PF13556"/>
    </source>
</evidence>
<dbReference type="EMBL" id="JAGIOE010000002">
    <property type="protein sequence ID" value="MBP2376438.1"/>
    <property type="molecule type" value="Genomic_DNA"/>
</dbReference>
<reference evidence="3 4" key="1">
    <citation type="submission" date="2021-03" db="EMBL/GenBank/DDBJ databases">
        <title>Sequencing the genomes of 1000 actinobacteria strains.</title>
        <authorList>
            <person name="Klenk H.-P."/>
        </authorList>
    </citation>
    <scope>NUCLEOTIDE SEQUENCE [LARGE SCALE GENOMIC DNA]</scope>
    <source>
        <strain evidence="3 4">DSM 15454</strain>
    </source>
</reference>